<dbReference type="Proteomes" id="UP000494222">
    <property type="component" value="Unassembled WGS sequence"/>
</dbReference>
<reference evidence="2 3" key="1">
    <citation type="submission" date="2019-09" db="EMBL/GenBank/DDBJ databases">
        <authorList>
            <person name="Depoorter E."/>
        </authorList>
    </citation>
    <scope>NUCLEOTIDE SEQUENCE [LARGE SCALE GENOMIC DNA]</scope>
    <source>
        <strain evidence="2">LMG 24064</strain>
    </source>
</reference>
<protein>
    <submittedName>
        <fullName evidence="2">Uncharacterized protein</fullName>
    </submittedName>
</protein>
<sequence>MQHVTRTTNARPDRRRSAMAAAAPAHAARRTETREC</sequence>
<gene>
    <name evidence="2" type="ORF">BLA24064_03127</name>
</gene>
<dbReference type="AlphaFoldDB" id="A0A6P2LAZ1"/>
<organism evidence="2 3">
    <name type="scientific">Burkholderia latens</name>
    <dbReference type="NCBI Taxonomy" id="488446"/>
    <lineage>
        <taxon>Bacteria</taxon>
        <taxon>Pseudomonadati</taxon>
        <taxon>Pseudomonadota</taxon>
        <taxon>Betaproteobacteria</taxon>
        <taxon>Burkholderiales</taxon>
        <taxon>Burkholderiaceae</taxon>
        <taxon>Burkholderia</taxon>
        <taxon>Burkholderia cepacia complex</taxon>
    </lineage>
</organism>
<dbReference type="EMBL" id="CABVPL010000020">
    <property type="protein sequence ID" value="VWB67065.1"/>
    <property type="molecule type" value="Genomic_DNA"/>
</dbReference>
<evidence type="ECO:0000313" key="2">
    <source>
        <dbReference type="EMBL" id="VWB67065.1"/>
    </source>
</evidence>
<proteinExistence type="predicted"/>
<feature type="region of interest" description="Disordered" evidence="1">
    <location>
        <begin position="1"/>
        <end position="36"/>
    </location>
</feature>
<evidence type="ECO:0000256" key="1">
    <source>
        <dbReference type="SAM" id="MobiDB-lite"/>
    </source>
</evidence>
<name>A0A6P2LAZ1_9BURK</name>
<evidence type="ECO:0000313" key="3">
    <source>
        <dbReference type="Proteomes" id="UP000494222"/>
    </source>
</evidence>
<accession>A0A6P2LAZ1</accession>